<proteinExistence type="predicted"/>
<organism evidence="1 2">
    <name type="scientific">Silurus asotus</name>
    <name type="common">Amur catfish</name>
    <name type="synonym">Parasilurus asotus</name>
    <dbReference type="NCBI Taxonomy" id="30991"/>
    <lineage>
        <taxon>Eukaryota</taxon>
        <taxon>Metazoa</taxon>
        <taxon>Chordata</taxon>
        <taxon>Craniata</taxon>
        <taxon>Vertebrata</taxon>
        <taxon>Euteleostomi</taxon>
        <taxon>Actinopterygii</taxon>
        <taxon>Neopterygii</taxon>
        <taxon>Teleostei</taxon>
        <taxon>Ostariophysi</taxon>
        <taxon>Siluriformes</taxon>
        <taxon>Siluridae</taxon>
        <taxon>Silurus</taxon>
    </lineage>
</organism>
<evidence type="ECO:0000313" key="1">
    <source>
        <dbReference type="EMBL" id="KAI5617657.1"/>
    </source>
</evidence>
<feature type="non-terminal residue" evidence="1">
    <location>
        <position position="1"/>
    </location>
</feature>
<sequence length="85" mass="9035">ASSLDFTVQKSKIAVKNPLVRPPKDPRSLINMASVEPLIPPRPLQPSFPKKSHIEGASVPVPSKGVIGFKLPGLGAGFPALRKTE</sequence>
<protein>
    <submittedName>
        <fullName evidence="1">Uncharacterized protein</fullName>
    </submittedName>
</protein>
<gene>
    <name evidence="1" type="ORF">C0J50_22825</name>
</gene>
<dbReference type="Proteomes" id="UP001205998">
    <property type="component" value="Unassembled WGS sequence"/>
</dbReference>
<accession>A0AAD5AK79</accession>
<keyword evidence="2" id="KW-1185">Reference proteome</keyword>
<feature type="non-terminal residue" evidence="1">
    <location>
        <position position="85"/>
    </location>
</feature>
<name>A0AAD5AK79_SILAS</name>
<evidence type="ECO:0000313" key="2">
    <source>
        <dbReference type="Proteomes" id="UP001205998"/>
    </source>
</evidence>
<reference evidence="1" key="1">
    <citation type="submission" date="2018-07" db="EMBL/GenBank/DDBJ databases">
        <title>Comparative genomics of catfishes provides insights into carnivory and benthic adaptation.</title>
        <authorList>
            <person name="Zhang Y."/>
            <person name="Wang D."/>
            <person name="Peng Z."/>
            <person name="Zheng S."/>
            <person name="Shao F."/>
            <person name="Tao W."/>
        </authorList>
    </citation>
    <scope>NUCLEOTIDE SEQUENCE</scope>
    <source>
        <strain evidence="1">Chongqing</strain>
    </source>
</reference>
<comment type="caution">
    <text evidence="1">The sequence shown here is derived from an EMBL/GenBank/DDBJ whole genome shotgun (WGS) entry which is preliminary data.</text>
</comment>
<dbReference type="EMBL" id="MU551701">
    <property type="protein sequence ID" value="KAI5617657.1"/>
    <property type="molecule type" value="Genomic_DNA"/>
</dbReference>
<dbReference type="AlphaFoldDB" id="A0AAD5AK79"/>